<evidence type="ECO:0000256" key="1">
    <source>
        <dbReference type="ARBA" id="ARBA00004123"/>
    </source>
</evidence>
<dbReference type="KEGG" id="osa:107278403"/>
<evidence type="ECO:0000313" key="12">
    <source>
        <dbReference type="Proteomes" id="UP000000763"/>
    </source>
</evidence>
<dbReference type="PANTHER" id="PTHR45801">
    <property type="entry name" value="OS07G0101800 PROTEIN"/>
    <property type="match status" value="1"/>
</dbReference>
<evidence type="ECO:0000259" key="10">
    <source>
        <dbReference type="PROSITE" id="PS50157"/>
    </source>
</evidence>
<dbReference type="OrthoDB" id="1708403at2759"/>
<dbReference type="PROSITE" id="PS00028">
    <property type="entry name" value="ZINC_FINGER_C2H2_1"/>
    <property type="match status" value="1"/>
</dbReference>
<reference evidence="12" key="1">
    <citation type="journal article" date="2005" name="Nature">
        <title>The map-based sequence of the rice genome.</title>
        <authorList>
            <consortium name="International rice genome sequencing project (IRGSP)"/>
            <person name="Matsumoto T."/>
            <person name="Wu J."/>
            <person name="Kanamori H."/>
            <person name="Katayose Y."/>
            <person name="Fujisawa M."/>
            <person name="Namiki N."/>
            <person name="Mizuno H."/>
            <person name="Yamamoto K."/>
            <person name="Antonio B.A."/>
            <person name="Baba T."/>
            <person name="Sakata K."/>
            <person name="Nagamura Y."/>
            <person name="Aoki H."/>
            <person name="Arikawa K."/>
            <person name="Arita K."/>
            <person name="Bito T."/>
            <person name="Chiden Y."/>
            <person name="Fujitsuka N."/>
            <person name="Fukunaka R."/>
            <person name="Hamada M."/>
            <person name="Harada C."/>
            <person name="Hayashi A."/>
            <person name="Hijishita S."/>
            <person name="Honda M."/>
            <person name="Hosokawa S."/>
            <person name="Ichikawa Y."/>
            <person name="Idonuma A."/>
            <person name="Iijima M."/>
            <person name="Ikeda M."/>
            <person name="Ikeno M."/>
            <person name="Ito K."/>
            <person name="Ito S."/>
            <person name="Ito T."/>
            <person name="Ito Y."/>
            <person name="Ito Y."/>
            <person name="Iwabuchi A."/>
            <person name="Kamiya K."/>
            <person name="Karasawa W."/>
            <person name="Kurita K."/>
            <person name="Katagiri S."/>
            <person name="Kikuta A."/>
            <person name="Kobayashi H."/>
            <person name="Kobayashi N."/>
            <person name="Machita K."/>
            <person name="Maehara T."/>
            <person name="Masukawa M."/>
            <person name="Mizubayashi T."/>
            <person name="Mukai Y."/>
            <person name="Nagasaki H."/>
            <person name="Nagata Y."/>
            <person name="Naito S."/>
            <person name="Nakashima M."/>
            <person name="Nakama Y."/>
            <person name="Nakamichi Y."/>
            <person name="Nakamura M."/>
            <person name="Meguro A."/>
            <person name="Negishi M."/>
            <person name="Ohta I."/>
            <person name="Ohta T."/>
            <person name="Okamoto M."/>
            <person name="Ono N."/>
            <person name="Saji S."/>
            <person name="Sakaguchi M."/>
            <person name="Sakai K."/>
            <person name="Shibata M."/>
            <person name="Shimokawa T."/>
            <person name="Song J."/>
            <person name="Takazaki Y."/>
            <person name="Terasawa K."/>
            <person name="Tsugane M."/>
            <person name="Tsuji K."/>
            <person name="Ueda S."/>
            <person name="Waki K."/>
            <person name="Yamagata H."/>
            <person name="Yamamoto M."/>
            <person name="Yamamoto S."/>
            <person name="Yamane H."/>
            <person name="Yoshiki S."/>
            <person name="Yoshihara R."/>
            <person name="Yukawa K."/>
            <person name="Zhong H."/>
            <person name="Yano M."/>
            <person name="Yuan Q."/>
            <person name="Ouyang S."/>
            <person name="Liu J."/>
            <person name="Jones K.M."/>
            <person name="Gansberger K."/>
            <person name="Moffat K."/>
            <person name="Hill J."/>
            <person name="Bera J."/>
            <person name="Fadrosh D."/>
            <person name="Jin S."/>
            <person name="Johri S."/>
            <person name="Kim M."/>
            <person name="Overton L."/>
            <person name="Reardon M."/>
            <person name="Tsitrin T."/>
            <person name="Vuong H."/>
            <person name="Weaver B."/>
            <person name="Ciecko A."/>
            <person name="Tallon L."/>
            <person name="Jackson J."/>
            <person name="Pai G."/>
            <person name="Aken S.V."/>
            <person name="Utterback T."/>
            <person name="Reidmuller S."/>
            <person name="Feldblyum T."/>
            <person name="Hsiao J."/>
            <person name="Zismann V."/>
            <person name="Iobst S."/>
            <person name="de Vazeille A.R."/>
            <person name="Buell C.R."/>
            <person name="Ying K."/>
            <person name="Li Y."/>
            <person name="Lu T."/>
            <person name="Huang Y."/>
            <person name="Zhao Q."/>
            <person name="Feng Q."/>
            <person name="Zhang L."/>
            <person name="Zhu J."/>
            <person name="Weng Q."/>
            <person name="Mu J."/>
            <person name="Lu Y."/>
            <person name="Fan D."/>
            <person name="Liu Y."/>
            <person name="Guan J."/>
            <person name="Zhang Y."/>
            <person name="Yu S."/>
            <person name="Liu X."/>
            <person name="Zhang Y."/>
            <person name="Hong G."/>
            <person name="Han B."/>
            <person name="Choisne N."/>
            <person name="Demange N."/>
            <person name="Orjeda G."/>
            <person name="Samain S."/>
            <person name="Cattolico L."/>
            <person name="Pelletier E."/>
            <person name="Couloux A."/>
            <person name="Segurens B."/>
            <person name="Wincker P."/>
            <person name="D'Hont A."/>
            <person name="Scarpelli C."/>
            <person name="Weissenbach J."/>
            <person name="Salanoubat M."/>
            <person name="Quetier F."/>
            <person name="Yu Y."/>
            <person name="Kim H.R."/>
            <person name="Rambo T."/>
            <person name="Currie J."/>
            <person name="Collura K."/>
            <person name="Luo M."/>
            <person name="Yang T."/>
            <person name="Ammiraju J.S.S."/>
            <person name="Engler F."/>
            <person name="Soderlund C."/>
            <person name="Wing R.A."/>
            <person name="Palmer L.E."/>
            <person name="de la Bastide M."/>
            <person name="Spiegel L."/>
            <person name="Nascimento L."/>
            <person name="Zutavern T."/>
            <person name="O'Shaughnessy A."/>
            <person name="Dike S."/>
            <person name="Dedhia N."/>
            <person name="Preston R."/>
            <person name="Balija V."/>
            <person name="McCombie W.R."/>
            <person name="Chow T."/>
            <person name="Chen H."/>
            <person name="Chung M."/>
            <person name="Chen C."/>
            <person name="Shaw J."/>
            <person name="Wu H."/>
            <person name="Hsiao K."/>
            <person name="Chao Y."/>
            <person name="Chu M."/>
            <person name="Cheng C."/>
            <person name="Hour A."/>
            <person name="Lee P."/>
            <person name="Lin S."/>
            <person name="Lin Y."/>
            <person name="Liou J."/>
            <person name="Liu S."/>
            <person name="Hsing Y."/>
            <person name="Raghuvanshi S."/>
            <person name="Mohanty A."/>
            <person name="Bharti A.K."/>
            <person name="Gaur A."/>
            <person name="Gupta V."/>
            <person name="Kumar D."/>
            <person name="Ravi V."/>
            <person name="Vij S."/>
            <person name="Kapur A."/>
            <person name="Khurana P."/>
            <person name="Khurana P."/>
            <person name="Khurana J.P."/>
            <person name="Tyagi A.K."/>
            <person name="Gaikwad K."/>
            <person name="Singh A."/>
            <person name="Dalal V."/>
            <person name="Srivastava S."/>
            <person name="Dixit A."/>
            <person name="Pal A.K."/>
            <person name="Ghazi I.A."/>
            <person name="Yadav M."/>
            <person name="Pandit A."/>
            <person name="Bhargava A."/>
            <person name="Sureshbabu K."/>
            <person name="Batra K."/>
            <person name="Sharma T.R."/>
            <person name="Mohapatra T."/>
            <person name="Singh N.K."/>
            <person name="Messing J."/>
            <person name="Nelson A.B."/>
            <person name="Fuks G."/>
            <person name="Kavchok S."/>
            <person name="Keizer G."/>
            <person name="Linton E."/>
            <person name="Llaca V."/>
            <person name="Song R."/>
            <person name="Tanyolac B."/>
            <person name="Young S."/>
            <person name="Ho-Il K."/>
            <person name="Hahn J.H."/>
            <person name="Sangsakoo G."/>
            <person name="Vanavichit A."/>
            <person name="de Mattos Luiz.A.T."/>
            <person name="Zimmer P.D."/>
            <person name="Malone G."/>
            <person name="Dellagostin O."/>
            <person name="de Oliveira A.C."/>
            <person name="Bevan M."/>
            <person name="Bancroft I."/>
            <person name="Minx P."/>
            <person name="Cordum H."/>
            <person name="Wilson R."/>
            <person name="Cheng Z."/>
            <person name="Jin W."/>
            <person name="Jiang J."/>
            <person name="Leong S.A."/>
            <person name="Iwama H."/>
            <person name="Gojobori T."/>
            <person name="Itoh T."/>
            <person name="Niimura Y."/>
            <person name="Fujii Y."/>
            <person name="Habara T."/>
            <person name="Sakai H."/>
            <person name="Sato Y."/>
            <person name="Wilson G."/>
            <person name="Kumar K."/>
            <person name="McCouch S."/>
            <person name="Juretic N."/>
            <person name="Hoen D."/>
            <person name="Wright S."/>
            <person name="Bruskiewich R."/>
            <person name="Bureau T."/>
            <person name="Miyao A."/>
            <person name="Hirochika H."/>
            <person name="Nishikawa T."/>
            <person name="Kadowaki K."/>
            <person name="Sugiura M."/>
            <person name="Burr B."/>
            <person name="Sasaki T."/>
        </authorList>
    </citation>
    <scope>NUCLEOTIDE SEQUENCE [LARGE SCALE GENOMIC DNA]</scope>
    <source>
        <strain evidence="12">cv. Nipponbare</strain>
    </source>
</reference>
<dbReference type="SMART" id="SM00355">
    <property type="entry name" value="ZnF_C2H2"/>
    <property type="match status" value="1"/>
</dbReference>
<name>Q69L90_ORYSJ</name>
<dbReference type="GO" id="GO:0005634">
    <property type="term" value="C:nucleus"/>
    <property type="evidence" value="ECO:0007669"/>
    <property type="project" value="UniProtKB-SubCell"/>
</dbReference>
<dbReference type="HOGENOM" id="CLU_068782_0_0_1"/>
<dbReference type="Gene3D" id="3.30.160.60">
    <property type="entry name" value="Classic Zinc Finger"/>
    <property type="match status" value="1"/>
</dbReference>
<evidence type="ECO:0000256" key="4">
    <source>
        <dbReference type="ARBA" id="ARBA00022833"/>
    </source>
</evidence>
<sequence length="287" mass="31109">MDAAAMERMAKHYWALWGAGVRSGWPAAAHGGGAEPSWEEKAFAQDAAGHLGGCVWPPRSYTCSFCRREFRSAQALGGHMNVHRRDRARLRQCDDDDDDPIPPTVSICAPPPPPPPPPPLLPAAAAAPDSPSPPSLLLQISSPKSTTADHHQNHQQLQLQGTNSSPNSCIATIIKESRNKARLFITTMPAPAPATTHDLGLGGGKDDDDSISISMEEIRRKRRRVDQPLTPTPSYSSERERRREDDPAAADASNNKVIPSSSILVNQLAMDMVGRQEIDLELRLGST</sequence>
<keyword evidence="4" id="KW-0862">Zinc</keyword>
<keyword evidence="2" id="KW-0479">Metal-binding</keyword>
<feature type="compositionally biased region" description="Low complexity" evidence="9">
    <location>
        <begin position="122"/>
        <end position="143"/>
    </location>
</feature>
<accession>Q69L90</accession>
<keyword evidence="3 8" id="KW-0863">Zinc-finger</keyword>
<protein>
    <submittedName>
        <fullName evidence="11">C2H2-type zinc finger protein-like protein</fullName>
    </submittedName>
</protein>
<dbReference type="AlphaFoldDB" id="Q69L90"/>
<evidence type="ECO:0000256" key="2">
    <source>
        <dbReference type="ARBA" id="ARBA00022723"/>
    </source>
</evidence>
<keyword evidence="5" id="KW-0805">Transcription regulation</keyword>
<dbReference type="PANTHER" id="PTHR45801:SF95">
    <property type="entry name" value="OS02G0100900 PROTEIN"/>
    <property type="match status" value="1"/>
</dbReference>
<keyword evidence="6" id="KW-0804">Transcription</keyword>
<dbReference type="InterPro" id="IPR013087">
    <property type="entry name" value="Znf_C2H2_type"/>
</dbReference>
<feature type="domain" description="C2H2-type" evidence="10">
    <location>
        <begin position="61"/>
        <end position="88"/>
    </location>
</feature>
<evidence type="ECO:0000256" key="9">
    <source>
        <dbReference type="SAM" id="MobiDB-lite"/>
    </source>
</evidence>
<dbReference type="PROSITE" id="PS50157">
    <property type="entry name" value="ZINC_FINGER_C2H2_2"/>
    <property type="match status" value="1"/>
</dbReference>
<feature type="compositionally biased region" description="Basic and acidic residues" evidence="9">
    <location>
        <begin position="237"/>
        <end position="246"/>
    </location>
</feature>
<feature type="compositionally biased region" description="Pro residues" evidence="9">
    <location>
        <begin position="109"/>
        <end position="121"/>
    </location>
</feature>
<evidence type="ECO:0000256" key="8">
    <source>
        <dbReference type="PROSITE-ProRule" id="PRU00042"/>
    </source>
</evidence>
<evidence type="ECO:0000256" key="5">
    <source>
        <dbReference type="ARBA" id="ARBA00023015"/>
    </source>
</evidence>
<dbReference type="InterPro" id="IPR036236">
    <property type="entry name" value="Znf_C2H2_sf"/>
</dbReference>
<feature type="region of interest" description="Disordered" evidence="9">
    <location>
        <begin position="87"/>
        <end position="166"/>
    </location>
</feature>
<evidence type="ECO:0000256" key="6">
    <source>
        <dbReference type="ARBA" id="ARBA00023163"/>
    </source>
</evidence>
<proteinExistence type="predicted"/>
<reference evidence="12" key="2">
    <citation type="journal article" date="2008" name="Nucleic Acids Res.">
        <title>The rice annotation project database (RAP-DB): 2008 update.</title>
        <authorList>
            <consortium name="The rice annotation project (RAP)"/>
        </authorList>
    </citation>
    <scope>GENOME REANNOTATION</scope>
    <source>
        <strain evidence="12">cv. Nipponbare</strain>
    </source>
</reference>
<dbReference type="Pfam" id="PF13912">
    <property type="entry name" value="zf-C2H2_6"/>
    <property type="match status" value="1"/>
</dbReference>
<dbReference type="InterPro" id="IPR052426">
    <property type="entry name" value="Plant_dev_regulator"/>
</dbReference>
<comment type="subcellular location">
    <subcellularLocation>
        <location evidence="1">Nucleus</location>
    </subcellularLocation>
</comment>
<feature type="region of interest" description="Disordered" evidence="9">
    <location>
        <begin position="218"/>
        <end position="255"/>
    </location>
</feature>
<gene>
    <name evidence="11" type="primary">B1026C12.27</name>
</gene>
<dbReference type="Proteomes" id="UP000000763">
    <property type="component" value="Chromosome 7"/>
</dbReference>
<evidence type="ECO:0000256" key="3">
    <source>
        <dbReference type="ARBA" id="ARBA00022771"/>
    </source>
</evidence>
<dbReference type="SUPFAM" id="SSF57667">
    <property type="entry name" value="beta-beta-alpha zinc fingers"/>
    <property type="match status" value="1"/>
</dbReference>
<organism evidence="11 12">
    <name type="scientific">Oryza sativa subsp. japonica</name>
    <name type="common">Rice</name>
    <dbReference type="NCBI Taxonomy" id="39947"/>
    <lineage>
        <taxon>Eukaryota</taxon>
        <taxon>Viridiplantae</taxon>
        <taxon>Streptophyta</taxon>
        <taxon>Embryophyta</taxon>
        <taxon>Tracheophyta</taxon>
        <taxon>Spermatophyta</taxon>
        <taxon>Magnoliopsida</taxon>
        <taxon>Liliopsida</taxon>
        <taxon>Poales</taxon>
        <taxon>Poaceae</taxon>
        <taxon>BOP clade</taxon>
        <taxon>Oryzoideae</taxon>
        <taxon>Oryzeae</taxon>
        <taxon>Oryzinae</taxon>
        <taxon>Oryza</taxon>
        <taxon>Oryza sativa</taxon>
    </lineage>
</organism>
<keyword evidence="7" id="KW-0539">Nucleus</keyword>
<evidence type="ECO:0000256" key="7">
    <source>
        <dbReference type="ARBA" id="ARBA00023242"/>
    </source>
</evidence>
<dbReference type="EMBL" id="AP005869">
    <property type="protein sequence ID" value="BAD31832.1"/>
    <property type="molecule type" value="Genomic_DNA"/>
</dbReference>
<dbReference type="GO" id="GO:0008270">
    <property type="term" value="F:zinc ion binding"/>
    <property type="evidence" value="ECO:0007669"/>
    <property type="project" value="UniProtKB-KW"/>
</dbReference>
<evidence type="ECO:0000313" key="11">
    <source>
        <dbReference type="EMBL" id="BAD31832.1"/>
    </source>
</evidence>